<dbReference type="Proteomes" id="UP000193427">
    <property type="component" value="Chromosome"/>
</dbReference>
<proteinExistence type="predicted"/>
<evidence type="ECO:0000313" key="1">
    <source>
        <dbReference type="EMBL" id="ARN23523.1"/>
    </source>
</evidence>
<dbReference type="EMBL" id="CP015118">
    <property type="protein sequence ID" value="ARN23523.1"/>
    <property type="molecule type" value="Genomic_DNA"/>
</dbReference>
<keyword evidence="2" id="KW-1185">Reference proteome</keyword>
<organism evidence="1 2">
    <name type="scientific">Piscinibacter gummiphilus</name>
    <dbReference type="NCBI Taxonomy" id="946333"/>
    <lineage>
        <taxon>Bacteria</taxon>
        <taxon>Pseudomonadati</taxon>
        <taxon>Pseudomonadota</taxon>
        <taxon>Betaproteobacteria</taxon>
        <taxon>Burkholderiales</taxon>
        <taxon>Sphaerotilaceae</taxon>
        <taxon>Piscinibacter</taxon>
    </lineage>
</organism>
<sequence>MSATTPFISHGQPASSGWTGRSAAPAGDPRGSSEWFAAPPATSHVLSARVTADAPKDAEGWARRLVGHLLDDPAPR</sequence>
<evidence type="ECO:0000313" key="2">
    <source>
        <dbReference type="Proteomes" id="UP000193427"/>
    </source>
</evidence>
<dbReference type="AlphaFoldDB" id="A0A1W6LH32"/>
<gene>
    <name evidence="1" type="ORF">A4W93_28525</name>
</gene>
<reference evidence="1 2" key="1">
    <citation type="submission" date="2016-04" db="EMBL/GenBank/DDBJ databases">
        <title>Complete genome sequence of natural rubber-degrading, novel Gram-negative bacterium, Rhizobacter gummiphilus strain NS21.</title>
        <authorList>
            <person name="Tabata M."/>
            <person name="Kasai D."/>
            <person name="Fukuda M."/>
        </authorList>
    </citation>
    <scope>NUCLEOTIDE SEQUENCE [LARGE SCALE GENOMIC DNA]</scope>
    <source>
        <strain evidence="1 2">NS21</strain>
    </source>
</reference>
<dbReference type="KEGG" id="rgu:A4W93_28525"/>
<name>A0A1W6LH32_9BURK</name>
<accession>A0A1W6LH32</accession>
<dbReference type="RefSeq" id="WP_085753849.1">
    <property type="nucleotide sequence ID" value="NZ_BSPR01000017.1"/>
</dbReference>
<dbReference type="STRING" id="946333.A4W93_28525"/>
<protein>
    <submittedName>
        <fullName evidence="1">Uncharacterized protein</fullName>
    </submittedName>
</protein>